<dbReference type="RefSeq" id="WP_077833936.1">
    <property type="nucleotide sequence ID" value="NZ_CP096983.1"/>
</dbReference>
<dbReference type="InterPro" id="IPR029002">
    <property type="entry name" value="PLPC/GPLD1"/>
</dbReference>
<evidence type="ECO:0000313" key="2">
    <source>
        <dbReference type="EMBL" id="URZ10645.1"/>
    </source>
</evidence>
<protein>
    <recommendedName>
        <fullName evidence="1">Phospholipase C/D domain-containing protein</fullName>
    </recommendedName>
</protein>
<accession>A0A1S8L0F4</accession>
<gene>
    <name evidence="2" type="ORF">CROST_013550</name>
</gene>
<feature type="domain" description="Phospholipase C/D" evidence="1">
    <location>
        <begin position="5"/>
        <end position="119"/>
    </location>
</feature>
<sequence>MITDTHLLFSHIIYKEILRDTKFKLDKIKFALGNIKPDFSNKEMECPHTLNESLESLIQYADGVIKSSISVEEFSIALGVICHYICDYFCLYHREGNEKKGILEHFIYELKLEYNFIVLLFNGRLDNTSSHIHGYSIEEIVLNIEKEYNIKMKGVSRDINYALNAAMEVSKLIVYSSMLYNEKYKLECS</sequence>
<evidence type="ECO:0000259" key="1">
    <source>
        <dbReference type="Pfam" id="PF00882"/>
    </source>
</evidence>
<dbReference type="Pfam" id="PF00882">
    <property type="entry name" value="Zn_dep_PLPC"/>
    <property type="match status" value="1"/>
</dbReference>
<reference evidence="2 3" key="1">
    <citation type="submission" date="2022-04" db="EMBL/GenBank/DDBJ databases">
        <title>Genome sequence of C. roseum typestrain.</title>
        <authorList>
            <person name="Poehlein A."/>
            <person name="Schoch T."/>
            <person name="Duerre P."/>
            <person name="Daniel R."/>
        </authorList>
    </citation>
    <scope>NUCLEOTIDE SEQUENCE [LARGE SCALE GENOMIC DNA]</scope>
    <source>
        <strain evidence="2 3">DSM 7320</strain>
    </source>
</reference>
<evidence type="ECO:0000313" key="3">
    <source>
        <dbReference type="Proteomes" id="UP000190951"/>
    </source>
</evidence>
<dbReference type="AlphaFoldDB" id="A0A1S8L0F4"/>
<name>A0A1S8L0F4_9CLOT</name>
<proteinExistence type="predicted"/>
<keyword evidence="3" id="KW-1185">Reference proteome</keyword>
<organism evidence="2 3">
    <name type="scientific">Clostridium felsineum</name>
    <dbReference type="NCBI Taxonomy" id="36839"/>
    <lineage>
        <taxon>Bacteria</taxon>
        <taxon>Bacillati</taxon>
        <taxon>Bacillota</taxon>
        <taxon>Clostridia</taxon>
        <taxon>Eubacteriales</taxon>
        <taxon>Clostridiaceae</taxon>
        <taxon>Clostridium</taxon>
    </lineage>
</organism>
<dbReference type="KEGG" id="crw:CROST_013550"/>
<dbReference type="EMBL" id="CP096983">
    <property type="protein sequence ID" value="URZ10645.1"/>
    <property type="molecule type" value="Genomic_DNA"/>
</dbReference>
<dbReference type="Proteomes" id="UP000190951">
    <property type="component" value="Chromosome"/>
</dbReference>
<dbReference type="STRING" id="84029.CROST_34620"/>